<dbReference type="AlphaFoldDB" id="A0A8J2NMA3"/>
<name>A0A8J2NMA3_9HEXA</name>
<proteinExistence type="predicted"/>
<protein>
    <submittedName>
        <fullName evidence="1">Uncharacterized protein</fullName>
    </submittedName>
</protein>
<organism evidence="1 2">
    <name type="scientific">Allacma fusca</name>
    <dbReference type="NCBI Taxonomy" id="39272"/>
    <lineage>
        <taxon>Eukaryota</taxon>
        <taxon>Metazoa</taxon>
        <taxon>Ecdysozoa</taxon>
        <taxon>Arthropoda</taxon>
        <taxon>Hexapoda</taxon>
        <taxon>Collembola</taxon>
        <taxon>Symphypleona</taxon>
        <taxon>Sminthuridae</taxon>
        <taxon>Allacma</taxon>
    </lineage>
</organism>
<evidence type="ECO:0000313" key="1">
    <source>
        <dbReference type="EMBL" id="CAG7704215.1"/>
    </source>
</evidence>
<keyword evidence="2" id="KW-1185">Reference proteome</keyword>
<reference evidence="1" key="1">
    <citation type="submission" date="2021-06" db="EMBL/GenBank/DDBJ databases">
        <authorList>
            <person name="Hodson N. C."/>
            <person name="Mongue J. A."/>
            <person name="Jaron S. K."/>
        </authorList>
    </citation>
    <scope>NUCLEOTIDE SEQUENCE</scope>
</reference>
<dbReference type="Proteomes" id="UP000708208">
    <property type="component" value="Unassembled WGS sequence"/>
</dbReference>
<dbReference type="EMBL" id="CAJVCH010028510">
    <property type="protein sequence ID" value="CAG7704215.1"/>
    <property type="molecule type" value="Genomic_DNA"/>
</dbReference>
<accession>A0A8J2NMA3</accession>
<comment type="caution">
    <text evidence="1">The sequence shown here is derived from an EMBL/GenBank/DDBJ whole genome shotgun (WGS) entry which is preliminary data.</text>
</comment>
<sequence length="73" mass="8241">MELCTESNTLRATPADVPLQYGGVTRWMYPLYVYVNVRLVTCETCQRLNVMFPTTVRAKVVSGSTLLRKQNVG</sequence>
<gene>
    <name evidence="1" type="ORF">AFUS01_LOCUS4563</name>
</gene>
<evidence type="ECO:0000313" key="2">
    <source>
        <dbReference type="Proteomes" id="UP000708208"/>
    </source>
</evidence>